<comment type="similarity">
    <text evidence="1">Belongs to the short-chain dehydrogenases/reductases (SDR) family.</text>
</comment>
<dbReference type="PRINTS" id="PR00081">
    <property type="entry name" value="GDHRDH"/>
</dbReference>
<dbReference type="SUPFAM" id="SSF51735">
    <property type="entry name" value="NAD(P)-binding Rossmann-fold domains"/>
    <property type="match status" value="1"/>
</dbReference>
<dbReference type="EMBL" id="CAJVRC010000895">
    <property type="protein sequence ID" value="CAG8908601.1"/>
    <property type="molecule type" value="Genomic_DNA"/>
</dbReference>
<keyword evidence="6" id="KW-1185">Reference proteome</keyword>
<organism evidence="5 6">
    <name type="scientific">Penicillium egyptiacum</name>
    <dbReference type="NCBI Taxonomy" id="1303716"/>
    <lineage>
        <taxon>Eukaryota</taxon>
        <taxon>Fungi</taxon>
        <taxon>Dikarya</taxon>
        <taxon>Ascomycota</taxon>
        <taxon>Pezizomycotina</taxon>
        <taxon>Eurotiomycetes</taxon>
        <taxon>Eurotiomycetidae</taxon>
        <taxon>Eurotiales</taxon>
        <taxon>Aspergillaceae</taxon>
        <taxon>Penicillium</taxon>
    </lineage>
</organism>
<name>A0A9W4KH19_9EURO</name>
<protein>
    <submittedName>
        <fullName evidence="5">Uncharacterized protein</fullName>
    </submittedName>
</protein>
<dbReference type="PROSITE" id="PS00061">
    <property type="entry name" value="ADH_SHORT"/>
    <property type="match status" value="1"/>
</dbReference>
<keyword evidence="4" id="KW-1133">Transmembrane helix</keyword>
<dbReference type="Gene3D" id="3.40.50.720">
    <property type="entry name" value="NAD(P)-binding Rossmann-like Domain"/>
    <property type="match status" value="1"/>
</dbReference>
<dbReference type="OrthoDB" id="5371740at2759"/>
<dbReference type="PANTHER" id="PTHR43180">
    <property type="entry name" value="3-OXOACYL-(ACYL-CARRIER-PROTEIN) REDUCTASE (AFU_ORTHOLOGUE AFUA_6G11210)"/>
    <property type="match status" value="1"/>
</dbReference>
<reference evidence="5" key="1">
    <citation type="submission" date="2021-07" db="EMBL/GenBank/DDBJ databases">
        <authorList>
            <person name="Branca A.L. A."/>
        </authorList>
    </citation>
    <scope>NUCLEOTIDE SEQUENCE</scope>
</reference>
<proteinExistence type="inferred from homology"/>
<accession>A0A9W4KH19</accession>
<keyword evidence="2" id="KW-0521">NADP</keyword>
<dbReference type="InterPro" id="IPR036291">
    <property type="entry name" value="NAD(P)-bd_dom_sf"/>
</dbReference>
<dbReference type="GO" id="GO:0016491">
    <property type="term" value="F:oxidoreductase activity"/>
    <property type="evidence" value="ECO:0007669"/>
    <property type="project" value="UniProtKB-KW"/>
</dbReference>
<dbReference type="Pfam" id="PF00106">
    <property type="entry name" value="adh_short"/>
    <property type="match status" value="1"/>
</dbReference>
<gene>
    <name evidence="5" type="ORF">PEGY_LOCUS9376</name>
</gene>
<feature type="transmembrane region" description="Helical" evidence="4">
    <location>
        <begin position="89"/>
        <end position="108"/>
    </location>
</feature>
<keyword evidence="4" id="KW-0472">Membrane</keyword>
<evidence type="ECO:0000256" key="3">
    <source>
        <dbReference type="ARBA" id="ARBA00023002"/>
    </source>
</evidence>
<evidence type="ECO:0000256" key="2">
    <source>
        <dbReference type="ARBA" id="ARBA00022857"/>
    </source>
</evidence>
<dbReference type="Proteomes" id="UP001154252">
    <property type="component" value="Unassembled WGS sequence"/>
</dbReference>
<keyword evidence="4" id="KW-0812">Transmembrane</keyword>
<feature type="transmembrane region" description="Helical" evidence="4">
    <location>
        <begin position="49"/>
        <end position="69"/>
    </location>
</feature>
<dbReference type="AlphaFoldDB" id="A0A9W4KH19"/>
<dbReference type="InterPro" id="IPR020904">
    <property type="entry name" value="Sc_DH/Rdtase_CS"/>
</dbReference>
<evidence type="ECO:0000313" key="6">
    <source>
        <dbReference type="Proteomes" id="UP001154252"/>
    </source>
</evidence>
<evidence type="ECO:0000256" key="4">
    <source>
        <dbReference type="SAM" id="Phobius"/>
    </source>
</evidence>
<evidence type="ECO:0000313" key="5">
    <source>
        <dbReference type="EMBL" id="CAG8908601.1"/>
    </source>
</evidence>
<keyword evidence="3" id="KW-0560">Oxidoreductase</keyword>
<dbReference type="PANTHER" id="PTHR43180:SF33">
    <property type="entry name" value="15-HYDROXYPROSTAGLANDIN DEHYDROGENASE [NAD(+)]-LIKE"/>
    <property type="match status" value="1"/>
</dbReference>
<comment type="caution">
    <text evidence="5">The sequence shown here is derived from an EMBL/GenBank/DDBJ whole genome shotgun (WGS) entry which is preliminary data.</text>
</comment>
<evidence type="ECO:0000256" key="1">
    <source>
        <dbReference type="ARBA" id="ARBA00006484"/>
    </source>
</evidence>
<sequence>MQASIRCTTGRLNGRTAERHDGRTTGHITHCPNHQIKTEKKSADQSEQYKYRVAMSHISYLIILFYSYLTPFFSPDYSLSVMSAVSEPVAIITGAASGIGLALVKHLIAKGWRVVMADINDVAGLQAAQDLGSDRVVFHKTDVGSWSDQVSLFQRAWQWSGMGRLDLLVANAGIFRPDDICDTGSDDTPKEPALEVLKVDLFSVFYGLKLFVHYSKKNPQPSGKVVVTSSPTGIYPFPFGPEYCSAKHGVIGLVRSMGPRLQKQGIYINAVLPGFVLTGATPAAVSSLVPEDYLTSLGAVCKAYDMFVDDFTHFGQCLEVSVDKVYFSNPPAYCDEAQAFITSEVWTKLD</sequence>
<dbReference type="InterPro" id="IPR002347">
    <property type="entry name" value="SDR_fam"/>
</dbReference>